<comment type="caution">
    <text evidence="3">The sequence shown here is derived from an EMBL/GenBank/DDBJ whole genome shotgun (WGS) entry which is preliminary data.</text>
</comment>
<dbReference type="InterPro" id="IPR017852">
    <property type="entry name" value="GPI_EtnP_transferase_1_C"/>
</dbReference>
<proteinExistence type="predicted"/>
<evidence type="ECO:0000313" key="4">
    <source>
        <dbReference type="Proteomes" id="UP000466442"/>
    </source>
</evidence>
<protein>
    <recommendedName>
        <fullName evidence="2">GPI ethanolamine phosphate transferase 1 C-terminal domain-containing protein</fullName>
    </recommendedName>
</protein>
<dbReference type="AlphaFoldDB" id="A0A8S9XQP5"/>
<feature type="transmembrane region" description="Helical" evidence="1">
    <location>
        <begin position="353"/>
        <end position="374"/>
    </location>
</feature>
<feature type="transmembrane region" description="Helical" evidence="1">
    <location>
        <begin position="91"/>
        <end position="109"/>
    </location>
</feature>
<keyword evidence="1" id="KW-1133">Transmembrane helix</keyword>
<accession>A0A8S9XQP5</accession>
<dbReference type="Pfam" id="PF04987">
    <property type="entry name" value="PigN"/>
    <property type="match status" value="1"/>
</dbReference>
<keyword evidence="1" id="KW-0472">Membrane</keyword>
<keyword evidence="4" id="KW-1185">Reference proteome</keyword>
<evidence type="ECO:0000259" key="2">
    <source>
        <dbReference type="Pfam" id="PF04987"/>
    </source>
</evidence>
<gene>
    <name evidence="3" type="ORF">GE061_011894</name>
</gene>
<sequence length="390" mass="44199">MNSFPAWYQVYVAAAVLPWWLAIRNGKNVMKLIQAACNQSGNPRRNVMGLGYFILILLTGSLTDNNIHIYIVSMTFICASEVVSISSKSKVTLWMFSALPVVTSLSYNYSESTIHQWKILTLFLQVVVSWTLTTDDLFVLSNTLVALVVVFGQEELVNCLSWLPLGFIPFFGSTKLTTRFVQIFMSLGVPYTLITSSGESSNLIVFIVHALIWMVAESYDDLDELAVQTIPTGRSINRESAELNVRNNYFYNMYALLAGSIVHTDKYSKECELPTGLYGTLERLFYCKFKLALPVMCLTIIHVHMIRKNGGQRYYSLLLSFFYFTSIVFFSFLDVYKTCWNEGLVGSPELLVVYRPLSIWFAVLACSWIADLLLCPPIIRRKPTPPEIPS</sequence>
<organism evidence="3 4">
    <name type="scientific">Apolygus lucorum</name>
    <name type="common">Small green plant bug</name>
    <name type="synonym">Lygocoris lucorum</name>
    <dbReference type="NCBI Taxonomy" id="248454"/>
    <lineage>
        <taxon>Eukaryota</taxon>
        <taxon>Metazoa</taxon>
        <taxon>Ecdysozoa</taxon>
        <taxon>Arthropoda</taxon>
        <taxon>Hexapoda</taxon>
        <taxon>Insecta</taxon>
        <taxon>Pterygota</taxon>
        <taxon>Neoptera</taxon>
        <taxon>Paraneoptera</taxon>
        <taxon>Hemiptera</taxon>
        <taxon>Heteroptera</taxon>
        <taxon>Panheteroptera</taxon>
        <taxon>Cimicomorpha</taxon>
        <taxon>Miridae</taxon>
        <taxon>Mirini</taxon>
        <taxon>Apolygus</taxon>
    </lineage>
</organism>
<keyword evidence="1" id="KW-0812">Transmembrane</keyword>
<dbReference type="Proteomes" id="UP000466442">
    <property type="component" value="Unassembled WGS sequence"/>
</dbReference>
<dbReference type="EMBL" id="WIXP02000004">
    <property type="protein sequence ID" value="KAF6211382.1"/>
    <property type="molecule type" value="Genomic_DNA"/>
</dbReference>
<feature type="transmembrane region" description="Helical" evidence="1">
    <location>
        <begin position="315"/>
        <end position="333"/>
    </location>
</feature>
<feature type="domain" description="GPI ethanolamine phosphate transferase 1 C-terminal" evidence="2">
    <location>
        <begin position="3"/>
        <end position="221"/>
    </location>
</feature>
<reference evidence="3" key="1">
    <citation type="journal article" date="2021" name="Mol. Ecol. Resour.">
        <title>Apolygus lucorum genome provides insights into omnivorousness and mesophyll feeding.</title>
        <authorList>
            <person name="Liu Y."/>
            <person name="Liu H."/>
            <person name="Wang H."/>
            <person name="Huang T."/>
            <person name="Liu B."/>
            <person name="Yang B."/>
            <person name="Yin L."/>
            <person name="Li B."/>
            <person name="Zhang Y."/>
            <person name="Zhang S."/>
            <person name="Jiang F."/>
            <person name="Zhang X."/>
            <person name="Ren Y."/>
            <person name="Wang B."/>
            <person name="Wang S."/>
            <person name="Lu Y."/>
            <person name="Wu K."/>
            <person name="Fan W."/>
            <person name="Wang G."/>
        </authorList>
    </citation>
    <scope>NUCLEOTIDE SEQUENCE</scope>
    <source>
        <strain evidence="3">12Hb</strain>
    </source>
</reference>
<feature type="transmembrane region" description="Helical" evidence="1">
    <location>
        <begin position="44"/>
        <end position="61"/>
    </location>
</feature>
<evidence type="ECO:0000313" key="3">
    <source>
        <dbReference type="EMBL" id="KAF6211382.1"/>
    </source>
</evidence>
<feature type="transmembrane region" description="Helical" evidence="1">
    <location>
        <begin position="6"/>
        <end position="23"/>
    </location>
</feature>
<name>A0A8S9XQP5_APOLU</name>
<evidence type="ECO:0000256" key="1">
    <source>
        <dbReference type="SAM" id="Phobius"/>
    </source>
</evidence>